<name>X1Q3H8_9ZZZZ</name>
<proteinExistence type="predicted"/>
<evidence type="ECO:0000313" key="1">
    <source>
        <dbReference type="EMBL" id="GAI45630.1"/>
    </source>
</evidence>
<organism evidence="1">
    <name type="scientific">marine sediment metagenome</name>
    <dbReference type="NCBI Taxonomy" id="412755"/>
    <lineage>
        <taxon>unclassified sequences</taxon>
        <taxon>metagenomes</taxon>
        <taxon>ecological metagenomes</taxon>
    </lineage>
</organism>
<dbReference type="AlphaFoldDB" id="X1Q3H8"/>
<accession>X1Q3H8</accession>
<gene>
    <name evidence="1" type="ORF">S06H3_43392</name>
</gene>
<protein>
    <submittedName>
        <fullName evidence="1">Uncharacterized protein</fullName>
    </submittedName>
</protein>
<reference evidence="1" key="1">
    <citation type="journal article" date="2014" name="Front. Microbiol.">
        <title>High frequency of phylogenetically diverse reductive dehalogenase-homologous genes in deep subseafloor sedimentary metagenomes.</title>
        <authorList>
            <person name="Kawai M."/>
            <person name="Futagami T."/>
            <person name="Toyoda A."/>
            <person name="Takaki Y."/>
            <person name="Nishi S."/>
            <person name="Hori S."/>
            <person name="Arai W."/>
            <person name="Tsubouchi T."/>
            <person name="Morono Y."/>
            <person name="Uchiyama I."/>
            <person name="Ito T."/>
            <person name="Fujiyama A."/>
            <person name="Inagaki F."/>
            <person name="Takami H."/>
        </authorList>
    </citation>
    <scope>NUCLEOTIDE SEQUENCE</scope>
    <source>
        <strain evidence="1">Expedition CK06-06</strain>
    </source>
</reference>
<dbReference type="EMBL" id="BARV01026915">
    <property type="protein sequence ID" value="GAI45630.1"/>
    <property type="molecule type" value="Genomic_DNA"/>
</dbReference>
<comment type="caution">
    <text evidence="1">The sequence shown here is derived from an EMBL/GenBank/DDBJ whole genome shotgun (WGS) entry which is preliminary data.</text>
</comment>
<sequence length="95" mass="11382">LFRKKFGCLNAETWQSDLQRGFSECWRVLEDYGVLEFKWSDSEISFKEVLKLIPHESLFYNTTNYKATSKTKWFCFMKIPESSDVQIAKEEEHEQ</sequence>
<feature type="non-terminal residue" evidence="1">
    <location>
        <position position="1"/>
    </location>
</feature>